<evidence type="ECO:0000256" key="3">
    <source>
        <dbReference type="ARBA" id="ARBA00022692"/>
    </source>
</evidence>
<evidence type="ECO:0000313" key="10">
    <source>
        <dbReference type="Proteomes" id="UP000239724"/>
    </source>
</evidence>
<comment type="caution">
    <text evidence="9">The sequence shown here is derived from an EMBL/GenBank/DDBJ whole genome shotgun (WGS) entry which is preliminary data.</text>
</comment>
<name>A0A2S6NIP8_RHOGL</name>
<dbReference type="Proteomes" id="UP000239724">
    <property type="component" value="Unassembled WGS sequence"/>
</dbReference>
<dbReference type="Pfam" id="PF01618">
    <property type="entry name" value="MotA_ExbB"/>
    <property type="match status" value="1"/>
</dbReference>
<gene>
    <name evidence="9" type="ORF">CCS01_10860</name>
</gene>
<dbReference type="InterPro" id="IPR002898">
    <property type="entry name" value="MotA_ExbB_proton_chnl"/>
</dbReference>
<organism evidence="9 10">
    <name type="scientific">Rhodopila globiformis</name>
    <name type="common">Rhodopseudomonas globiformis</name>
    <dbReference type="NCBI Taxonomy" id="1071"/>
    <lineage>
        <taxon>Bacteria</taxon>
        <taxon>Pseudomonadati</taxon>
        <taxon>Pseudomonadota</taxon>
        <taxon>Alphaproteobacteria</taxon>
        <taxon>Acetobacterales</taxon>
        <taxon>Acetobacteraceae</taxon>
        <taxon>Rhodopila</taxon>
    </lineage>
</organism>
<evidence type="ECO:0000256" key="6">
    <source>
        <dbReference type="RuleBase" id="RU004057"/>
    </source>
</evidence>
<evidence type="ECO:0000313" key="9">
    <source>
        <dbReference type="EMBL" id="PPQ34433.1"/>
    </source>
</evidence>
<evidence type="ECO:0000256" key="7">
    <source>
        <dbReference type="SAM" id="Phobius"/>
    </source>
</evidence>
<feature type="transmembrane region" description="Helical" evidence="7">
    <location>
        <begin position="179"/>
        <end position="200"/>
    </location>
</feature>
<accession>A0A2S6NIP8</accession>
<protein>
    <recommendedName>
        <fullName evidence="8">MotA/TolQ/ExbB proton channel domain-containing protein</fullName>
    </recommendedName>
</protein>
<comment type="subcellular location">
    <subcellularLocation>
        <location evidence="1">Cell membrane</location>
        <topology evidence="1">Multi-pass membrane protein</topology>
    </subcellularLocation>
    <subcellularLocation>
        <location evidence="6">Membrane</location>
        <topology evidence="6">Multi-pass membrane protein</topology>
    </subcellularLocation>
</comment>
<reference evidence="9 10" key="1">
    <citation type="journal article" date="2018" name="Arch. Microbiol.">
        <title>New insights into the metabolic potential of the phototrophic purple bacterium Rhodopila globiformis DSM 161(T) from its draft genome sequence and evidence for a vanadium-dependent nitrogenase.</title>
        <authorList>
            <person name="Imhoff J.F."/>
            <person name="Rahn T."/>
            <person name="Kunzel S."/>
            <person name="Neulinger S.C."/>
        </authorList>
    </citation>
    <scope>NUCLEOTIDE SEQUENCE [LARGE SCALE GENOMIC DNA]</scope>
    <source>
        <strain evidence="9 10">DSM 161</strain>
    </source>
</reference>
<feature type="transmembrane region" description="Helical" evidence="7">
    <location>
        <begin position="7"/>
        <end position="30"/>
    </location>
</feature>
<keyword evidence="3 7" id="KW-0812">Transmembrane</keyword>
<dbReference type="GO" id="GO:0005886">
    <property type="term" value="C:plasma membrane"/>
    <property type="evidence" value="ECO:0007669"/>
    <property type="project" value="UniProtKB-SubCell"/>
</dbReference>
<evidence type="ECO:0000256" key="2">
    <source>
        <dbReference type="ARBA" id="ARBA00022475"/>
    </source>
</evidence>
<evidence type="ECO:0000256" key="4">
    <source>
        <dbReference type="ARBA" id="ARBA00022989"/>
    </source>
</evidence>
<dbReference type="EMBL" id="NHRY01000111">
    <property type="protein sequence ID" value="PPQ34433.1"/>
    <property type="molecule type" value="Genomic_DNA"/>
</dbReference>
<evidence type="ECO:0000256" key="1">
    <source>
        <dbReference type="ARBA" id="ARBA00004651"/>
    </source>
</evidence>
<sequence>MPLLRWLILMSLTGFGCAALWQLGLIQAMLATDRTHISFLIILLFVFTSLHCLAQNWFVSRELAATRRFEDALHRNRVRFSADIDGTDQLPKGSMIANHVANVATKARVQGGRRVDQSVLLRVLINRLRGRERFGLFVSEALLRLALLGTAVGFILMLIPMAGLNSFDAETLRKALSGMSGGMAVALNITVTGIATALLLKLQYFFLATGVVELFDKITEVTEVHVVPALEHTGHA</sequence>
<comment type="similarity">
    <text evidence="6">Belongs to the exbB/tolQ family.</text>
</comment>
<keyword evidence="5 7" id="KW-0472">Membrane</keyword>
<keyword evidence="6" id="KW-0653">Protein transport</keyword>
<keyword evidence="6" id="KW-0813">Transport</keyword>
<dbReference type="GO" id="GO:0015031">
    <property type="term" value="P:protein transport"/>
    <property type="evidence" value="ECO:0007669"/>
    <property type="project" value="UniProtKB-KW"/>
</dbReference>
<keyword evidence="10" id="KW-1185">Reference proteome</keyword>
<feature type="domain" description="MotA/TolQ/ExbB proton channel" evidence="8">
    <location>
        <begin position="145"/>
        <end position="215"/>
    </location>
</feature>
<feature type="transmembrane region" description="Helical" evidence="7">
    <location>
        <begin position="36"/>
        <end position="59"/>
    </location>
</feature>
<proteinExistence type="inferred from homology"/>
<keyword evidence="4 7" id="KW-1133">Transmembrane helix</keyword>
<evidence type="ECO:0000259" key="8">
    <source>
        <dbReference type="Pfam" id="PF01618"/>
    </source>
</evidence>
<dbReference type="PROSITE" id="PS51257">
    <property type="entry name" value="PROKAR_LIPOPROTEIN"/>
    <property type="match status" value="1"/>
</dbReference>
<keyword evidence="2" id="KW-1003">Cell membrane</keyword>
<feature type="transmembrane region" description="Helical" evidence="7">
    <location>
        <begin position="134"/>
        <end position="159"/>
    </location>
</feature>
<dbReference type="AlphaFoldDB" id="A0A2S6NIP8"/>
<evidence type="ECO:0000256" key="5">
    <source>
        <dbReference type="ARBA" id="ARBA00023136"/>
    </source>
</evidence>